<keyword evidence="12" id="KW-1185">Reference proteome</keyword>
<evidence type="ECO:0000256" key="10">
    <source>
        <dbReference type="SAM" id="Phobius"/>
    </source>
</evidence>
<dbReference type="OMA" id="CTPAWIY"/>
<evidence type="ECO:0000256" key="6">
    <source>
        <dbReference type="ARBA" id="ARBA00022989"/>
    </source>
</evidence>
<dbReference type="AlphaFoldDB" id="A0A068YE20"/>
<keyword evidence="6 10" id="KW-1133">Transmembrane helix</keyword>
<dbReference type="PANTHER" id="PTHR13202:SF0">
    <property type="entry name" value="SIGNAL PEPTIDASE COMPLEX SUBUNIT 1"/>
    <property type="match status" value="1"/>
</dbReference>
<evidence type="ECO:0000313" key="12">
    <source>
        <dbReference type="Proteomes" id="UP000017246"/>
    </source>
</evidence>
<dbReference type="GO" id="GO:0045047">
    <property type="term" value="P:protein targeting to ER"/>
    <property type="evidence" value="ECO:0007669"/>
    <property type="project" value="TreeGrafter"/>
</dbReference>
<gene>
    <name evidence="11" type="ORF">EmuJ_000819800</name>
</gene>
<dbReference type="EMBL" id="LN902841">
    <property type="protein sequence ID" value="CDS40602.1"/>
    <property type="molecule type" value="Genomic_DNA"/>
</dbReference>
<evidence type="ECO:0000256" key="7">
    <source>
        <dbReference type="ARBA" id="ARBA00023136"/>
    </source>
</evidence>
<evidence type="ECO:0000256" key="8">
    <source>
        <dbReference type="ARBA" id="ARBA00032913"/>
    </source>
</evidence>
<evidence type="ECO:0000256" key="9">
    <source>
        <dbReference type="ARBA" id="ARBA00045204"/>
    </source>
</evidence>
<dbReference type="GO" id="GO:0006465">
    <property type="term" value="P:signal peptide processing"/>
    <property type="evidence" value="ECO:0007669"/>
    <property type="project" value="InterPro"/>
</dbReference>
<dbReference type="STRING" id="6211.A0A068YE20"/>
<evidence type="ECO:0000313" key="11">
    <source>
        <dbReference type="EMBL" id="CDS40602.1"/>
    </source>
</evidence>
<organism evidence="11 12">
    <name type="scientific">Echinococcus multilocularis</name>
    <name type="common">Fox tapeworm</name>
    <dbReference type="NCBI Taxonomy" id="6211"/>
    <lineage>
        <taxon>Eukaryota</taxon>
        <taxon>Metazoa</taxon>
        <taxon>Spiralia</taxon>
        <taxon>Lophotrochozoa</taxon>
        <taxon>Platyhelminthes</taxon>
        <taxon>Cestoda</taxon>
        <taxon>Eucestoda</taxon>
        <taxon>Cyclophyllidea</taxon>
        <taxon>Taeniidae</taxon>
        <taxon>Echinococcus</taxon>
    </lineage>
</organism>
<accession>A0A068YE20</accession>
<reference evidence="11" key="1">
    <citation type="journal article" date="2013" name="Nature">
        <title>The genomes of four tapeworm species reveal adaptations to parasitism.</title>
        <authorList>
            <person name="Tsai I.J."/>
            <person name="Zarowiecki M."/>
            <person name="Holroyd N."/>
            <person name="Garciarrubio A."/>
            <person name="Sanchez-Flores A."/>
            <person name="Brooks K.L."/>
            <person name="Tracey A."/>
            <person name="Bobes R.J."/>
            <person name="Fragoso G."/>
            <person name="Sciutto E."/>
            <person name="Aslett M."/>
            <person name="Beasley H."/>
            <person name="Bennett H.M."/>
            <person name="Cai J."/>
            <person name="Camicia F."/>
            <person name="Clark R."/>
            <person name="Cucher M."/>
            <person name="De Silva N."/>
            <person name="Day T.A."/>
            <person name="Deplazes P."/>
            <person name="Estrada K."/>
            <person name="Fernandez C."/>
            <person name="Holland P.W."/>
            <person name="Hou J."/>
            <person name="Hu S."/>
            <person name="Huckvale T."/>
            <person name="Hung S.S."/>
            <person name="Kamenetzky L."/>
            <person name="Keane J.A."/>
            <person name="Kiss F."/>
            <person name="Koziol U."/>
            <person name="Lambert O."/>
            <person name="Liu K."/>
            <person name="Luo X."/>
            <person name="Luo Y."/>
            <person name="Macchiaroli N."/>
            <person name="Nichol S."/>
            <person name="Paps J."/>
            <person name="Parkinson J."/>
            <person name="Pouchkina-Stantcheva N."/>
            <person name="Riddiford N."/>
            <person name="Rosenzvit M."/>
            <person name="Salinas G."/>
            <person name="Wasmuth J.D."/>
            <person name="Zamanian M."/>
            <person name="Zheng Y."/>
            <person name="Cai X."/>
            <person name="Soberon X."/>
            <person name="Olson P.D."/>
            <person name="Laclette J.P."/>
            <person name="Brehm K."/>
            <person name="Berriman M."/>
            <person name="Garciarrubio A."/>
            <person name="Bobes R.J."/>
            <person name="Fragoso G."/>
            <person name="Sanchez-Flores A."/>
            <person name="Estrada K."/>
            <person name="Cevallos M.A."/>
            <person name="Morett E."/>
            <person name="Gonzalez V."/>
            <person name="Portillo T."/>
            <person name="Ochoa-Leyva A."/>
            <person name="Jose M.V."/>
            <person name="Sciutto E."/>
            <person name="Landa A."/>
            <person name="Jimenez L."/>
            <person name="Valdes V."/>
            <person name="Carrero J.C."/>
            <person name="Larralde C."/>
            <person name="Morales-Montor J."/>
            <person name="Limon-Lason J."/>
            <person name="Soberon X."/>
            <person name="Laclette J.P."/>
        </authorList>
    </citation>
    <scope>NUCLEOTIDE SEQUENCE [LARGE SCALE GENOMIC DNA]</scope>
</reference>
<dbReference type="eggNOG" id="KOG4112">
    <property type="taxonomic scope" value="Eukaryota"/>
</dbReference>
<protein>
    <recommendedName>
        <fullName evidence="3">Signal peptidase complex subunit 1</fullName>
    </recommendedName>
    <alternativeName>
        <fullName evidence="8">Microsomal signal peptidase 12 kDa subunit</fullName>
    </alternativeName>
</protein>
<dbReference type="InterPro" id="IPR009542">
    <property type="entry name" value="Spc1/SPCS1"/>
</dbReference>
<proteinExistence type="inferred from homology"/>
<evidence type="ECO:0000256" key="2">
    <source>
        <dbReference type="ARBA" id="ARBA00005245"/>
    </source>
</evidence>
<feature type="transmembrane region" description="Helical" evidence="10">
    <location>
        <begin position="28"/>
        <end position="46"/>
    </location>
</feature>
<dbReference type="Pfam" id="PF06645">
    <property type="entry name" value="SPC12"/>
    <property type="match status" value="1"/>
</dbReference>
<keyword evidence="4 10" id="KW-0812">Transmembrane</keyword>
<comment type="subcellular location">
    <subcellularLocation>
        <location evidence="1">Endoplasmic reticulum membrane</location>
        <topology evidence="1">Multi-pass membrane protein</topology>
    </subcellularLocation>
</comment>
<evidence type="ECO:0000256" key="5">
    <source>
        <dbReference type="ARBA" id="ARBA00022824"/>
    </source>
</evidence>
<comment type="function">
    <text evidence="9">Component of the signal peptidase complex (SPC) which catalyzes the cleavage of N-terminal signal sequences from nascent proteins as they are translocated into the lumen of the endoplasmic reticulum. Dispensable for SPC enzymatic activity.</text>
</comment>
<keyword evidence="7 10" id="KW-0472">Membrane</keyword>
<keyword evidence="5" id="KW-0256">Endoplasmic reticulum</keyword>
<dbReference type="Proteomes" id="UP000017246">
    <property type="component" value="Unassembled WGS sequence"/>
</dbReference>
<dbReference type="OrthoDB" id="263893at2759"/>
<dbReference type="PANTHER" id="PTHR13202">
    <property type="entry name" value="MICROSOMAL SIGNAL PEPTIDASE 12 KDA SUBUNIT"/>
    <property type="match status" value="1"/>
</dbReference>
<reference evidence="11" key="2">
    <citation type="submission" date="2015-11" db="EMBL/GenBank/DDBJ databases">
        <authorList>
            <person name="Zhang Y."/>
            <person name="Guo Z."/>
        </authorList>
    </citation>
    <scope>NUCLEOTIDE SEQUENCE</scope>
</reference>
<feature type="transmembrane region" description="Helical" evidence="10">
    <location>
        <begin position="52"/>
        <end position="72"/>
    </location>
</feature>
<evidence type="ECO:0000256" key="4">
    <source>
        <dbReference type="ARBA" id="ARBA00022692"/>
    </source>
</evidence>
<evidence type="ECO:0000256" key="3">
    <source>
        <dbReference type="ARBA" id="ARBA00017059"/>
    </source>
</evidence>
<comment type="similarity">
    <text evidence="2">Belongs to the SPCS1 family.</text>
</comment>
<dbReference type="GO" id="GO:0005787">
    <property type="term" value="C:signal peptidase complex"/>
    <property type="evidence" value="ECO:0007669"/>
    <property type="project" value="InterPro"/>
</dbReference>
<evidence type="ECO:0000256" key="1">
    <source>
        <dbReference type="ARBA" id="ARBA00004477"/>
    </source>
</evidence>
<name>A0A068YE20_ECHMU</name>
<sequence length="91" mass="10495">METLKAKLINMYEECSMDFEGQKLAERIMNIILPFCCVVGFILGYIMEQLSISVGMVLAGLMVCMAMVLPPWPMYRKHPLKWQKPDKAHNE</sequence>